<proteinExistence type="predicted"/>
<feature type="transmembrane region" description="Helical" evidence="1">
    <location>
        <begin position="12"/>
        <end position="30"/>
    </location>
</feature>
<dbReference type="EMBL" id="MT708545">
    <property type="protein sequence ID" value="QOV06116.1"/>
    <property type="molecule type" value="Genomic_DNA"/>
</dbReference>
<name>A0A7S6R6Y0_9CAUD</name>
<evidence type="ECO:0000256" key="1">
    <source>
        <dbReference type="SAM" id="Phobius"/>
    </source>
</evidence>
<dbReference type="Proteomes" id="UP000593603">
    <property type="component" value="Segment"/>
</dbReference>
<accession>A0A7S6R6Y0</accession>
<keyword evidence="1" id="KW-1133">Transmembrane helix</keyword>
<evidence type="ECO:0000313" key="2">
    <source>
        <dbReference type="EMBL" id="QOV06116.1"/>
    </source>
</evidence>
<reference evidence="2 3" key="1">
    <citation type="submission" date="2020-07" db="EMBL/GenBank/DDBJ databases">
        <title>Complete genome sequence of Rhizobium japonicum phage Pasto.</title>
        <authorList>
            <person name="Manuel N.S."/>
            <person name="Ravindran A."/>
            <person name="Newkirk H."/>
            <person name="Gonzalez C."/>
            <person name="Young R."/>
            <person name="Liu M."/>
        </authorList>
    </citation>
    <scope>NUCLEOTIDE SEQUENCE [LARGE SCALE GENOMIC DNA]</scope>
</reference>
<feature type="transmembrane region" description="Helical" evidence="1">
    <location>
        <begin position="36"/>
        <end position="56"/>
    </location>
</feature>
<keyword evidence="1" id="KW-0472">Membrane</keyword>
<sequence length="101" mass="10415">MIPKTSKRRTSKFVLLSNTALAWGLAFYGVSTGQATAVVASSLALIASIYGAYVGIGHMDYRKALSSIFPPIGFGDADMASQELEGGGAGTGPIGFVPSRD</sequence>
<gene>
    <name evidence="2" type="ORF">CPT_Pasto_042</name>
</gene>
<keyword evidence="3" id="KW-1185">Reference proteome</keyword>
<keyword evidence="1" id="KW-0812">Transmembrane</keyword>
<protein>
    <submittedName>
        <fullName evidence="2">Holin class II</fullName>
    </submittedName>
</protein>
<evidence type="ECO:0000313" key="3">
    <source>
        <dbReference type="Proteomes" id="UP000593603"/>
    </source>
</evidence>
<organism evidence="2 3">
    <name type="scientific">Rhizobium phage Pasto</name>
    <dbReference type="NCBI Taxonomy" id="2767575"/>
    <lineage>
        <taxon>Viruses</taxon>
        <taxon>Duplodnaviria</taxon>
        <taxon>Heunggongvirae</taxon>
        <taxon>Uroviricota</taxon>
        <taxon>Caudoviricetes</taxon>
        <taxon>Autographivirales</taxon>
        <taxon>Autographivirales incertae sedis</taxon>
        <taxon>Pastovirus</taxon>
        <taxon>Pastovirus pasto</taxon>
    </lineage>
</organism>